<comment type="similarity">
    <text evidence="1">Belongs to the CCM1 family.</text>
</comment>
<feature type="compositionally biased region" description="Basic and acidic residues" evidence="5">
    <location>
        <begin position="46"/>
        <end position="56"/>
    </location>
</feature>
<protein>
    <recommendedName>
        <fullName evidence="8">Pentatricopeptide repeat protein</fullName>
    </recommendedName>
</protein>
<feature type="compositionally biased region" description="Basic residues" evidence="5">
    <location>
        <begin position="344"/>
        <end position="357"/>
    </location>
</feature>
<organism evidence="6 7">
    <name type="scientific">Aspergillus mulundensis</name>
    <dbReference type="NCBI Taxonomy" id="1810919"/>
    <lineage>
        <taxon>Eukaryota</taxon>
        <taxon>Fungi</taxon>
        <taxon>Dikarya</taxon>
        <taxon>Ascomycota</taxon>
        <taxon>Pezizomycotina</taxon>
        <taxon>Eurotiomycetes</taxon>
        <taxon>Eurotiomycetidae</taxon>
        <taxon>Eurotiales</taxon>
        <taxon>Aspergillaceae</taxon>
        <taxon>Aspergillus</taxon>
        <taxon>Aspergillus subgen. Nidulantes</taxon>
    </lineage>
</organism>
<dbReference type="InterPro" id="IPR011990">
    <property type="entry name" value="TPR-like_helical_dom_sf"/>
</dbReference>
<dbReference type="RefSeq" id="XP_026607719.1">
    <property type="nucleotide sequence ID" value="XM_026744556.1"/>
</dbReference>
<comment type="function">
    <text evidence="3">Regulates mitochondrial small subunit maturation by controlling 15S rRNA 5'-end processing. Localizes to the 5' precursor of the 15S rRNA in a position that is subsequently occupied by mS47 in the mature yeast mtSSU. Uses structure and sequence-specific RNA recognition, binding to a single-stranded region of the precursor and specifically recognizing bases -6 to -1. The exchange of Ccm1 for mS47 is coupled to the irreversible removal of precursor rRNA that is accompanied by conformational changes of the mitoribosomal proteins uS5m and mS26. These conformational changes signal completion of 5'-end rRNA processing through protection of the mature 5'-end of the 15S rRNA and stabilization of mS47. The removal of the 5' precursor together with the dissociation of Ccm1 may be catalyzed by the 5'-3' exoribonuclease Pet127. Involved in the specific removal of group I introns in mitochondrial encoded transcripts.</text>
</comment>
<dbReference type="Pfam" id="PF13812">
    <property type="entry name" value="PPR_3"/>
    <property type="match status" value="1"/>
</dbReference>
<dbReference type="Gene3D" id="1.25.40.10">
    <property type="entry name" value="Tetratricopeptide repeat domain"/>
    <property type="match status" value="1"/>
</dbReference>
<comment type="subunit">
    <text evidence="4">Binds to mitochondrial small subunit 15S rRNA.</text>
</comment>
<evidence type="ECO:0008006" key="8">
    <source>
        <dbReference type="Google" id="ProtNLM"/>
    </source>
</evidence>
<reference evidence="6 7" key="1">
    <citation type="journal article" date="2018" name="IMA Fungus">
        <title>IMA Genome-F 9: Draft genome sequence of Annulohypoxylon stygium, Aspergillus mulundensis, Berkeleyomyces basicola (syn. Thielaviopsis basicola), Ceratocystis smalleyi, two Cercospora beticola strains, Coleophoma cylindrospora, Fusarium fracticaudum, Phialophora cf. hyalina, and Morchella septimelata.</title>
        <authorList>
            <person name="Wingfield B.D."/>
            <person name="Bills G.F."/>
            <person name="Dong Y."/>
            <person name="Huang W."/>
            <person name="Nel W.J."/>
            <person name="Swalarsk-Parry B.S."/>
            <person name="Vaghefi N."/>
            <person name="Wilken P.M."/>
            <person name="An Z."/>
            <person name="de Beer Z.W."/>
            <person name="De Vos L."/>
            <person name="Chen L."/>
            <person name="Duong T.A."/>
            <person name="Gao Y."/>
            <person name="Hammerbacher A."/>
            <person name="Kikkert J.R."/>
            <person name="Li Y."/>
            <person name="Li H."/>
            <person name="Li K."/>
            <person name="Li Q."/>
            <person name="Liu X."/>
            <person name="Ma X."/>
            <person name="Naidoo K."/>
            <person name="Pethybridge S.J."/>
            <person name="Sun J."/>
            <person name="Steenkamp E.T."/>
            <person name="van der Nest M.A."/>
            <person name="van Wyk S."/>
            <person name="Wingfield M.J."/>
            <person name="Xiong C."/>
            <person name="Yue Q."/>
            <person name="Zhang X."/>
        </authorList>
    </citation>
    <scope>NUCLEOTIDE SEQUENCE [LARGE SCALE GENOMIC DNA]</scope>
    <source>
        <strain evidence="6 7">DSM 5745</strain>
    </source>
</reference>
<feature type="region of interest" description="Disordered" evidence="5">
    <location>
        <begin position="335"/>
        <end position="364"/>
    </location>
</feature>
<dbReference type="AlphaFoldDB" id="A0A3D8SWS8"/>
<evidence type="ECO:0000256" key="2">
    <source>
        <dbReference type="ARBA" id="ARBA00022737"/>
    </source>
</evidence>
<comment type="caution">
    <text evidence="6">The sequence shown here is derived from an EMBL/GenBank/DDBJ whole genome shotgun (WGS) entry which is preliminary data.</text>
</comment>
<evidence type="ECO:0000313" key="7">
    <source>
        <dbReference type="Proteomes" id="UP000256690"/>
    </source>
</evidence>
<evidence type="ECO:0000256" key="5">
    <source>
        <dbReference type="SAM" id="MobiDB-lite"/>
    </source>
</evidence>
<dbReference type="GeneID" id="38112910"/>
<feature type="region of interest" description="Disordered" evidence="5">
    <location>
        <begin position="1"/>
        <end position="59"/>
    </location>
</feature>
<evidence type="ECO:0000256" key="1">
    <source>
        <dbReference type="ARBA" id="ARBA00006192"/>
    </source>
</evidence>
<dbReference type="EMBL" id="PVWQ01000002">
    <property type="protein sequence ID" value="RDW90765.1"/>
    <property type="molecule type" value="Genomic_DNA"/>
</dbReference>
<dbReference type="Pfam" id="PF13041">
    <property type="entry name" value="PPR_2"/>
    <property type="match status" value="1"/>
</dbReference>
<dbReference type="PANTHER" id="PTHR47447:SF17">
    <property type="entry name" value="OS12G0638900 PROTEIN"/>
    <property type="match status" value="1"/>
</dbReference>
<sequence>MPRSRRGGEIPENFTSETQIPSDEAIASEDLAGPDEDMPQRWTSRTPRERSAKAPKESPLMLIAMNKGPTVQKKAVEMELAWLKDRTVLAERVQRLLRQHDVAFAVELVRTAQRRGYDTQGAWNAILAYSFAQKDANAAFRFWNDMKKRGSMPNSRAYTTMLHGFCSVDRTPFVNPMSMARSIYQSILDPDSDIEVNLFHHNAMLTACGHHGDMNLLWEIAGSLPEDGPGSPNDFTYTIILSALRRKIQKEAETLGAREYGAEKTYNMRLSLIAEGKKIWTDIVYRWKKGEFAMTNELVSAMAGLLWEGPGDWHMYEVLKLMNQTTGIPILTEEPSRDLEVSSRRSHAKQGTPRKPKKSEEDVPFVDRLGRHVRETARLEAAKDLEVANELETELEDEADFEHLFDNFLPDAKPYSQPPPSEPERFEASPRKFVFRRPAFQQPESQTPEPAGDEVRGPNYVPIGNRELSIIMETCLQMTNAAKAGKAYWNHLTEGDHDYVVTPDRRAYIGYLRILRIARQSRLAIKLIRDKLVPQGIESGLPFHLAMSICRRDRNNLNVFKNANELLKLMDEGLMLPDYRAISSYLYLLKSLQDNPQLLLSLNGLDPEKQSKSNLRQMGKELVLNLQTIAADHLRPLVTTLDKAMDASRAGKPDLSGRHGVDIETVRLQKVPGEEAVAVAARVRMLLVEILSPKREYPLPKKDRKRFEADEEFLRKYTKADVIESLQRRMIYPTAEQQDRYYRRFMPQNETIFDEDEALTVDDPPATKDK</sequence>
<feature type="region of interest" description="Disordered" evidence="5">
    <location>
        <begin position="438"/>
        <end position="459"/>
    </location>
</feature>
<accession>A0A3D8SWS8</accession>
<dbReference type="InterPro" id="IPR002885">
    <property type="entry name" value="PPR_rpt"/>
</dbReference>
<evidence type="ECO:0000256" key="3">
    <source>
        <dbReference type="ARBA" id="ARBA00044493"/>
    </source>
</evidence>
<evidence type="ECO:0000313" key="6">
    <source>
        <dbReference type="EMBL" id="RDW90765.1"/>
    </source>
</evidence>
<proteinExistence type="inferred from homology"/>
<dbReference type="Proteomes" id="UP000256690">
    <property type="component" value="Unassembled WGS sequence"/>
</dbReference>
<gene>
    <name evidence="6" type="ORF">DSM5745_02540</name>
</gene>
<keyword evidence="7" id="KW-1185">Reference proteome</keyword>
<keyword evidence="2" id="KW-0677">Repeat</keyword>
<dbReference type="PANTHER" id="PTHR47447">
    <property type="entry name" value="OS03G0856100 PROTEIN"/>
    <property type="match status" value="1"/>
</dbReference>
<dbReference type="STRING" id="1810919.A0A3D8SWS8"/>
<evidence type="ECO:0000256" key="4">
    <source>
        <dbReference type="ARBA" id="ARBA00044511"/>
    </source>
</evidence>
<dbReference type="OrthoDB" id="185373at2759"/>
<name>A0A3D8SWS8_9EURO</name>